<dbReference type="Proteomes" id="UP000475532">
    <property type="component" value="Unassembled WGS sequence"/>
</dbReference>
<name>A0A6L9QVP6_9ACTN</name>
<sequence>MIVLALASGAACGPAEDAATTSKTAAAPARPSTAASNGVEKLRPAEILSRARKATASARYLRMRGQIDDGDGKVALDFRFAGATEASGWFQQGKQRVEIIRIGKDVYIKGNKAFLKEIGGKSAVQLLAGKHIKTTAKSADFKDLAAFTDRTSLMKEALKAAGTWKKGAAGTVAGTPALTLTGGPGVEIQVATSGEPYVLRLDGGPGNRIEYLAYGTRVDVRRPPAEAVVDGDGF</sequence>
<reference evidence="1 2" key="1">
    <citation type="submission" date="2020-01" db="EMBL/GenBank/DDBJ databases">
        <title>Insect and environment-associated Actinomycetes.</title>
        <authorList>
            <person name="Currrie C."/>
            <person name="Chevrette M."/>
            <person name="Carlson C."/>
            <person name="Stubbendieck R."/>
            <person name="Wendt-Pienkowski E."/>
        </authorList>
    </citation>
    <scope>NUCLEOTIDE SEQUENCE [LARGE SCALE GENOMIC DNA]</scope>
    <source>
        <strain evidence="1 2">SID10258</strain>
    </source>
</reference>
<evidence type="ECO:0000313" key="1">
    <source>
        <dbReference type="EMBL" id="NEA29461.1"/>
    </source>
</evidence>
<protein>
    <recommendedName>
        <fullName evidence="3">Lipoprotein</fullName>
    </recommendedName>
</protein>
<dbReference type="Gene3D" id="2.50.20.20">
    <property type="match status" value="1"/>
</dbReference>
<dbReference type="AlphaFoldDB" id="A0A6L9QVP6"/>
<gene>
    <name evidence="1" type="ORF">G3I70_44220</name>
</gene>
<accession>A0A6L9QVP6</accession>
<organism evidence="1 2">
    <name type="scientific">Actinomadura bangladeshensis</name>
    <dbReference type="NCBI Taxonomy" id="453573"/>
    <lineage>
        <taxon>Bacteria</taxon>
        <taxon>Bacillati</taxon>
        <taxon>Actinomycetota</taxon>
        <taxon>Actinomycetes</taxon>
        <taxon>Streptosporangiales</taxon>
        <taxon>Thermomonosporaceae</taxon>
        <taxon>Actinomadura</taxon>
    </lineage>
</organism>
<evidence type="ECO:0008006" key="3">
    <source>
        <dbReference type="Google" id="ProtNLM"/>
    </source>
</evidence>
<dbReference type="EMBL" id="JAAGLI010001190">
    <property type="protein sequence ID" value="NEA29461.1"/>
    <property type="molecule type" value="Genomic_DNA"/>
</dbReference>
<proteinExistence type="predicted"/>
<comment type="caution">
    <text evidence="1">The sequence shown here is derived from an EMBL/GenBank/DDBJ whole genome shotgun (WGS) entry which is preliminary data.</text>
</comment>
<evidence type="ECO:0000313" key="2">
    <source>
        <dbReference type="Proteomes" id="UP000475532"/>
    </source>
</evidence>